<dbReference type="Pfam" id="PF00010">
    <property type="entry name" value="HLH"/>
    <property type="match status" value="1"/>
</dbReference>
<dbReference type="GO" id="GO:0046983">
    <property type="term" value="F:protein dimerization activity"/>
    <property type="evidence" value="ECO:0007669"/>
    <property type="project" value="InterPro"/>
</dbReference>
<dbReference type="EMBL" id="JAIWQS010000002">
    <property type="protein sequence ID" value="KAJ8771843.1"/>
    <property type="molecule type" value="Genomic_DNA"/>
</dbReference>
<dbReference type="Gene3D" id="4.10.280.10">
    <property type="entry name" value="Helix-loop-helix DNA-binding domain"/>
    <property type="match status" value="1"/>
</dbReference>
<dbReference type="CDD" id="cd11445">
    <property type="entry name" value="bHLH_AtPIF_like"/>
    <property type="match status" value="1"/>
</dbReference>
<evidence type="ECO:0000313" key="7">
    <source>
        <dbReference type="EMBL" id="KAJ8771843.1"/>
    </source>
</evidence>
<proteinExistence type="predicted"/>
<dbReference type="GO" id="GO:0003700">
    <property type="term" value="F:DNA-binding transcription factor activity"/>
    <property type="evidence" value="ECO:0007669"/>
    <property type="project" value="InterPro"/>
</dbReference>
<dbReference type="PROSITE" id="PS50888">
    <property type="entry name" value="BHLH"/>
    <property type="match status" value="1"/>
</dbReference>
<evidence type="ECO:0000256" key="4">
    <source>
        <dbReference type="ARBA" id="ARBA00023242"/>
    </source>
</evidence>
<evidence type="ECO:0000256" key="3">
    <source>
        <dbReference type="ARBA" id="ARBA00023163"/>
    </source>
</evidence>
<reference evidence="7 8" key="1">
    <citation type="submission" date="2021-09" db="EMBL/GenBank/DDBJ databases">
        <title>Genomic insights and catalytic innovation underlie evolution of tropane alkaloids biosynthesis.</title>
        <authorList>
            <person name="Wang Y.-J."/>
            <person name="Tian T."/>
            <person name="Huang J.-P."/>
            <person name="Huang S.-X."/>
        </authorList>
    </citation>
    <scope>NUCLEOTIDE SEQUENCE [LARGE SCALE GENOMIC DNA]</scope>
    <source>
        <strain evidence="7">KIB-2018</strain>
        <tissue evidence="7">Leaf</tissue>
    </source>
</reference>
<evidence type="ECO:0000256" key="5">
    <source>
        <dbReference type="SAM" id="MobiDB-lite"/>
    </source>
</evidence>
<dbReference type="SMART" id="SM00353">
    <property type="entry name" value="HLH"/>
    <property type="match status" value="1"/>
</dbReference>
<feature type="compositionally biased region" description="Basic and acidic residues" evidence="5">
    <location>
        <begin position="371"/>
        <end position="382"/>
    </location>
</feature>
<comment type="caution">
    <text evidence="7">The sequence shown here is derived from an EMBL/GenBank/DDBJ whole genome shotgun (WGS) entry which is preliminary data.</text>
</comment>
<dbReference type="GO" id="GO:0005634">
    <property type="term" value="C:nucleus"/>
    <property type="evidence" value="ECO:0007669"/>
    <property type="project" value="UniProtKB-SubCell"/>
</dbReference>
<protein>
    <recommendedName>
        <fullName evidence="6">BHLH domain-containing protein</fullName>
    </recommendedName>
</protein>
<dbReference type="AlphaFoldDB" id="A0AAV8U1Q6"/>
<gene>
    <name evidence="7" type="ORF">K2173_027020</name>
</gene>
<feature type="region of interest" description="Disordered" evidence="5">
    <location>
        <begin position="344"/>
        <end position="461"/>
    </location>
</feature>
<evidence type="ECO:0000259" key="6">
    <source>
        <dbReference type="PROSITE" id="PS50888"/>
    </source>
</evidence>
<feature type="compositionally biased region" description="Basic and acidic residues" evidence="5">
    <location>
        <begin position="449"/>
        <end position="461"/>
    </location>
</feature>
<feature type="compositionally biased region" description="Polar residues" evidence="5">
    <location>
        <begin position="173"/>
        <end position="193"/>
    </location>
</feature>
<dbReference type="InterPro" id="IPR011598">
    <property type="entry name" value="bHLH_dom"/>
</dbReference>
<evidence type="ECO:0000256" key="1">
    <source>
        <dbReference type="ARBA" id="ARBA00004123"/>
    </source>
</evidence>
<comment type="subcellular location">
    <subcellularLocation>
        <location evidence="1">Nucleus</location>
    </subcellularLocation>
</comment>
<keyword evidence="4" id="KW-0539">Nucleus</keyword>
<evidence type="ECO:0000313" key="8">
    <source>
        <dbReference type="Proteomes" id="UP001159364"/>
    </source>
</evidence>
<dbReference type="InterPro" id="IPR036638">
    <property type="entry name" value="HLH_DNA-bd_sf"/>
</dbReference>
<dbReference type="FunFam" id="4.10.280.10:FF:000004">
    <property type="entry name" value="Basic helix-loop-helix transcription factor"/>
    <property type="match status" value="1"/>
</dbReference>
<dbReference type="GO" id="GO:0010017">
    <property type="term" value="P:red or far-red light signaling pathway"/>
    <property type="evidence" value="ECO:0007669"/>
    <property type="project" value="UniProtKB-ARBA"/>
</dbReference>
<keyword evidence="8" id="KW-1185">Reference proteome</keyword>
<dbReference type="SUPFAM" id="SSF47459">
    <property type="entry name" value="HLH, helix-loop-helix DNA-binding domain"/>
    <property type="match status" value="1"/>
</dbReference>
<evidence type="ECO:0000256" key="2">
    <source>
        <dbReference type="ARBA" id="ARBA00023015"/>
    </source>
</evidence>
<dbReference type="InterPro" id="IPR044273">
    <property type="entry name" value="PIF3-like"/>
</dbReference>
<feature type="compositionally biased region" description="Acidic residues" evidence="5">
    <location>
        <begin position="416"/>
        <end position="429"/>
    </location>
</feature>
<feature type="compositionally biased region" description="Polar residues" evidence="5">
    <location>
        <begin position="387"/>
        <end position="398"/>
    </location>
</feature>
<feature type="compositionally biased region" description="Basic and acidic residues" evidence="5">
    <location>
        <begin position="399"/>
        <end position="415"/>
    </location>
</feature>
<feature type="region of interest" description="Disordered" evidence="5">
    <location>
        <begin position="171"/>
        <end position="193"/>
    </location>
</feature>
<keyword evidence="3" id="KW-0804">Transcription</keyword>
<dbReference type="PANTHER" id="PTHR46807:SF1">
    <property type="entry name" value="TRANSCRIPTION FACTOR PIF3"/>
    <property type="match status" value="1"/>
</dbReference>
<dbReference type="InterPro" id="IPR047265">
    <property type="entry name" value="PIF1-like_bHLH"/>
</dbReference>
<keyword evidence="2" id="KW-0805">Transcription regulation</keyword>
<organism evidence="7 8">
    <name type="scientific">Erythroxylum novogranatense</name>
    <dbReference type="NCBI Taxonomy" id="1862640"/>
    <lineage>
        <taxon>Eukaryota</taxon>
        <taxon>Viridiplantae</taxon>
        <taxon>Streptophyta</taxon>
        <taxon>Embryophyta</taxon>
        <taxon>Tracheophyta</taxon>
        <taxon>Spermatophyta</taxon>
        <taxon>Magnoliopsida</taxon>
        <taxon>eudicotyledons</taxon>
        <taxon>Gunneridae</taxon>
        <taxon>Pentapetalae</taxon>
        <taxon>rosids</taxon>
        <taxon>fabids</taxon>
        <taxon>Malpighiales</taxon>
        <taxon>Erythroxylaceae</taxon>
        <taxon>Erythroxylum</taxon>
    </lineage>
</organism>
<dbReference type="Proteomes" id="UP001159364">
    <property type="component" value="Linkage Group LG02"/>
</dbReference>
<sequence length="672" mass="73188">MPLSELLYRLAKGKLESCQEKSLVSSTDISSVAENDFHELVWENGQIQSSKTRKILACNNLLSQNLQIRDNDTGDGTNSKTRKFPLLNEVQMLMPSAEMASKQDDDMVPWLSYQIDEPVQHDYDSELTPELSVVTGNSPPNHFSSFDGRSNRSGLVMDSMHNDLRLEQDNDTKFSSADGNGSTSTQSCPSLSQHQTSFPYFRSRVLGNNGDNIGNDTHLTGNDVCVATSGGGFPSIKVPKKQDLEPASTSSSLVNFSHFSRPAALVKANLYSIAMTANSGAGSMERTGIKDKFLITSDSNRAQYTLIDSCSGLRKQNRYRSHPVIMPPKVNAKQLEAKLLEEPAHIEQPEAVGQDDSKKDGNGCSNSAKGARNEFTDNERSAEPAVASSSVCSGNSVERNSDDPARNLNRKYLDHEESEGPSEDAEEESVAAKKGTSVRGGTGSKRRRAAEVHNLSERKRRDRINEKMRALQELIPNCNKVDKASMLDEAIEYLKALQLQVQIMSMGCGLYMPSMMIPQGVPHVHAPHMAHFSPLGVGIGMDMATGIPEMNGRSSTCSVLQVPPFHGAHFPWPLPSVPSAVHSLVGSNCQVFGVSGQGLPMPFQPPPMMPMSAGPLKRSTLGLNVCDMFGPTKNEDATVLSTGSKDLIQSLTMQPIQNKNANEKNQMVSKLC</sequence>
<feature type="domain" description="BHLH" evidence="6">
    <location>
        <begin position="448"/>
        <end position="497"/>
    </location>
</feature>
<accession>A0AAV8U1Q6</accession>
<dbReference type="PANTHER" id="PTHR46807">
    <property type="entry name" value="TRANSCRIPTION FACTOR PIF3"/>
    <property type="match status" value="1"/>
</dbReference>
<name>A0AAV8U1Q6_9ROSI</name>